<name>A0A8H6YKK5_9AGAR</name>
<dbReference type="GO" id="GO:0031683">
    <property type="term" value="F:G-protein beta/gamma-subunit complex binding"/>
    <property type="evidence" value="ECO:0007669"/>
    <property type="project" value="InterPro"/>
</dbReference>
<feature type="binding site" evidence="11">
    <location>
        <position position="411"/>
    </location>
    <ligand>
        <name>Mg(2+)</name>
        <dbReference type="ChEBI" id="CHEBI:18420"/>
    </ligand>
</feature>
<dbReference type="CDD" id="cd00066">
    <property type="entry name" value="G-alpha"/>
    <property type="match status" value="1"/>
</dbReference>
<dbReference type="GO" id="GO:0005834">
    <property type="term" value="C:heterotrimeric G-protein complex"/>
    <property type="evidence" value="ECO:0007669"/>
    <property type="project" value="InterPro"/>
</dbReference>
<dbReference type="GO" id="GO:0046872">
    <property type="term" value="F:metal ion binding"/>
    <property type="evidence" value="ECO:0007669"/>
    <property type="project" value="UniProtKB-KW"/>
</dbReference>
<reference evidence="12" key="1">
    <citation type="submission" date="2020-05" db="EMBL/GenBank/DDBJ databases">
        <title>Mycena genomes resolve the evolution of fungal bioluminescence.</title>
        <authorList>
            <person name="Tsai I.J."/>
        </authorList>
    </citation>
    <scope>NUCLEOTIDE SEQUENCE</scope>
    <source>
        <strain evidence="12">CCC161011</strain>
    </source>
</reference>
<dbReference type="SMART" id="SM00275">
    <property type="entry name" value="G_alpha"/>
    <property type="match status" value="1"/>
</dbReference>
<dbReference type="EMBL" id="JACAZI010000005">
    <property type="protein sequence ID" value="KAF7359989.1"/>
    <property type="molecule type" value="Genomic_DNA"/>
</dbReference>
<dbReference type="AlphaFoldDB" id="A0A8H6YKK5"/>
<comment type="caution">
    <text evidence="12">The sequence shown here is derived from an EMBL/GenBank/DDBJ whole genome shotgun (WGS) entry which is preliminary data.</text>
</comment>
<evidence type="ECO:0000256" key="3">
    <source>
        <dbReference type="ARBA" id="ARBA00022723"/>
    </source>
</evidence>
<keyword evidence="7" id="KW-0564">Palmitate</keyword>
<dbReference type="PANTHER" id="PTHR10218:SF369">
    <property type="entry name" value="GUANINE NUCLEOTIDE-BINDING PROTEIN ALPHA-2 SUBUNIT"/>
    <property type="match status" value="1"/>
</dbReference>
<evidence type="ECO:0000256" key="5">
    <source>
        <dbReference type="ARBA" id="ARBA00022842"/>
    </source>
</evidence>
<protein>
    <submittedName>
        <fullName evidence="12">Guanine nucleotide-binding protein subunit alpha</fullName>
    </submittedName>
</protein>
<evidence type="ECO:0000313" key="13">
    <source>
        <dbReference type="Proteomes" id="UP000620124"/>
    </source>
</evidence>
<keyword evidence="2" id="KW-0519">Myristate</keyword>
<dbReference type="GO" id="GO:0007189">
    <property type="term" value="P:adenylate cyclase-activating G protein-coupled receptor signaling pathway"/>
    <property type="evidence" value="ECO:0007669"/>
    <property type="project" value="TreeGrafter"/>
</dbReference>
<dbReference type="InterPro" id="IPR001019">
    <property type="entry name" value="Gprotein_alpha_su"/>
</dbReference>
<dbReference type="GO" id="GO:0003924">
    <property type="term" value="F:GTPase activity"/>
    <property type="evidence" value="ECO:0007669"/>
    <property type="project" value="InterPro"/>
</dbReference>
<accession>A0A8H6YKK5</accession>
<dbReference type="InterPro" id="IPR027417">
    <property type="entry name" value="P-loop_NTPase"/>
</dbReference>
<keyword evidence="13" id="KW-1185">Reference proteome</keyword>
<evidence type="ECO:0000256" key="2">
    <source>
        <dbReference type="ARBA" id="ARBA00022707"/>
    </source>
</evidence>
<evidence type="ECO:0000256" key="8">
    <source>
        <dbReference type="ARBA" id="ARBA00023224"/>
    </source>
</evidence>
<keyword evidence="6 10" id="KW-0342">GTP-binding</keyword>
<proteinExistence type="predicted"/>
<feature type="binding site" evidence="10">
    <location>
        <begin position="430"/>
        <end position="434"/>
    </location>
    <ligand>
        <name>GTP</name>
        <dbReference type="ChEBI" id="CHEBI:37565"/>
    </ligand>
</feature>
<dbReference type="PROSITE" id="PS51882">
    <property type="entry name" value="G_ALPHA"/>
    <property type="match status" value="1"/>
</dbReference>
<evidence type="ECO:0000256" key="7">
    <source>
        <dbReference type="ARBA" id="ARBA00023139"/>
    </source>
</evidence>
<evidence type="ECO:0000256" key="10">
    <source>
        <dbReference type="PIRSR" id="PIRSR601019-1"/>
    </source>
</evidence>
<dbReference type="FunFam" id="3.40.50.300:FF:000181">
    <property type="entry name" value="Guanine nucleotide-binding protein subunit alpha"/>
    <property type="match status" value="1"/>
</dbReference>
<dbReference type="InterPro" id="IPR011025">
    <property type="entry name" value="GproteinA_insert"/>
</dbReference>
<dbReference type="PANTHER" id="PTHR10218">
    <property type="entry name" value="GTP-BINDING PROTEIN ALPHA SUBUNIT"/>
    <property type="match status" value="1"/>
</dbReference>
<keyword evidence="9" id="KW-0449">Lipoprotein</keyword>
<keyword evidence="4 10" id="KW-0547">Nucleotide-binding</keyword>
<dbReference type="PRINTS" id="PR00318">
    <property type="entry name" value="GPROTEINA"/>
</dbReference>
<keyword evidence="3 11" id="KW-0479">Metal-binding</keyword>
<sequence>MVWGTVPTVPTPIGPVPSISSLRSIIDVEESGKEGEWRCSDTAAEKRLYRLPVCPYSLATLILGVALVAMGQAVSKEACVDKAPRSDKILLLGSGECGKSTIMKRMKIYQGGFDAPELAKYRTMIYNNVLDSAGTFARVIRRVGVGALEEGERVIYAARSDAIDQQIMEDSKRYRKECKVLLLGLCGSGKRTIVKQMKIHHGGFDARELAEYRTTIYENVLSYAGSLALVVRQVCIGTLEEKDRVHAAQLLAAFPMADAQDGEYERRTVEARTPMAGVLTQTHTVLTPTLADAIWHVACVLASKCLLEHPIDFYSMDSALYILLSPSLMTTFASHFTPASPPFSSSCPSPLSTFLLPLSIFRRYACLPPVAYCPSSPTSSPLSSFFASIHRIAAPTYVPSDEDILRIRTMSTAIIETRFSMGDLSIHMFDVSGQRSERKKWIHCFESVTSIIFCTALSEYDEPFLEQRGPVLMSLGVDNDILVSTFAASLRASGHCSRLRESLYLFESVINSRWFLRTSVILLMNKIMEFKRKLPKIPLEHYFPEYTGGNDLQKAAKFILWKFMQENRAKLTVYPHVMQVTDTNTIRLVFAAIKETILNNALKDSGIL</sequence>
<keyword evidence="8" id="KW-0807">Transducer</keyword>
<evidence type="ECO:0000256" key="1">
    <source>
        <dbReference type="ARBA" id="ARBA00011356"/>
    </source>
</evidence>
<dbReference type="PRINTS" id="PR01241">
    <property type="entry name" value="GPROTEINAFNG"/>
</dbReference>
<dbReference type="GO" id="GO:0010255">
    <property type="term" value="P:glucose mediated signaling pathway"/>
    <property type="evidence" value="ECO:0007669"/>
    <property type="project" value="UniProtKB-ARBA"/>
</dbReference>
<dbReference type="InterPro" id="IPR002975">
    <property type="entry name" value="Fungi_Gprotein_alpha"/>
</dbReference>
<dbReference type="Gene3D" id="3.40.50.300">
    <property type="entry name" value="P-loop containing nucleotide triphosphate hydrolases"/>
    <property type="match status" value="2"/>
</dbReference>
<dbReference type="SUPFAM" id="SSF47895">
    <property type="entry name" value="Transducin (alpha subunit), insertion domain"/>
    <property type="match status" value="1"/>
</dbReference>
<dbReference type="Pfam" id="PF00503">
    <property type="entry name" value="G-alpha"/>
    <property type="match status" value="3"/>
</dbReference>
<dbReference type="SUPFAM" id="SSF52540">
    <property type="entry name" value="P-loop containing nucleoside triphosphate hydrolases"/>
    <property type="match status" value="1"/>
</dbReference>
<evidence type="ECO:0000256" key="9">
    <source>
        <dbReference type="ARBA" id="ARBA00023288"/>
    </source>
</evidence>
<evidence type="ECO:0000256" key="11">
    <source>
        <dbReference type="PIRSR" id="PIRSR601019-2"/>
    </source>
</evidence>
<comment type="subunit">
    <text evidence="1">G proteins are composed of 3 units; alpha, beta and gamma. The alpha chain contains the guanine nucleotide binding site.</text>
</comment>
<dbReference type="OrthoDB" id="2953355at2759"/>
<evidence type="ECO:0000313" key="12">
    <source>
        <dbReference type="EMBL" id="KAF7359989.1"/>
    </source>
</evidence>
<dbReference type="GO" id="GO:0005737">
    <property type="term" value="C:cytoplasm"/>
    <property type="evidence" value="ECO:0007669"/>
    <property type="project" value="TreeGrafter"/>
</dbReference>
<dbReference type="GO" id="GO:0005525">
    <property type="term" value="F:GTP binding"/>
    <property type="evidence" value="ECO:0007669"/>
    <property type="project" value="UniProtKB-KW"/>
</dbReference>
<gene>
    <name evidence="12" type="ORF">MVEN_00725900</name>
</gene>
<evidence type="ECO:0000256" key="4">
    <source>
        <dbReference type="ARBA" id="ARBA00022741"/>
    </source>
</evidence>
<keyword evidence="5 11" id="KW-0460">Magnesium</keyword>
<dbReference type="GO" id="GO:0001664">
    <property type="term" value="F:G protein-coupled receptor binding"/>
    <property type="evidence" value="ECO:0007669"/>
    <property type="project" value="InterPro"/>
</dbReference>
<organism evidence="12 13">
    <name type="scientific">Mycena venus</name>
    <dbReference type="NCBI Taxonomy" id="2733690"/>
    <lineage>
        <taxon>Eukaryota</taxon>
        <taxon>Fungi</taxon>
        <taxon>Dikarya</taxon>
        <taxon>Basidiomycota</taxon>
        <taxon>Agaricomycotina</taxon>
        <taxon>Agaricomycetes</taxon>
        <taxon>Agaricomycetidae</taxon>
        <taxon>Agaricales</taxon>
        <taxon>Marasmiineae</taxon>
        <taxon>Mycenaceae</taxon>
        <taxon>Mycena</taxon>
    </lineage>
</organism>
<evidence type="ECO:0000256" key="6">
    <source>
        <dbReference type="ARBA" id="ARBA00023134"/>
    </source>
</evidence>
<dbReference type="Proteomes" id="UP000620124">
    <property type="component" value="Unassembled WGS sequence"/>
</dbReference>